<reference evidence="8" key="1">
    <citation type="journal article" date="2019" name="Int. J. Syst. Evol. Microbiol.">
        <title>The Global Catalogue of Microorganisms (GCM) 10K type strain sequencing project: providing services to taxonomists for standard genome sequencing and annotation.</title>
        <authorList>
            <consortium name="The Broad Institute Genomics Platform"/>
            <consortium name="The Broad Institute Genome Sequencing Center for Infectious Disease"/>
            <person name="Wu L."/>
            <person name="Ma J."/>
        </authorList>
    </citation>
    <scope>NUCLEOTIDE SEQUENCE [LARGE SCALE GENOMIC DNA]</scope>
    <source>
        <strain evidence="8">KCTC 42443</strain>
    </source>
</reference>
<evidence type="ECO:0000256" key="4">
    <source>
        <dbReference type="ARBA" id="ARBA00047686"/>
    </source>
</evidence>
<evidence type="ECO:0000256" key="5">
    <source>
        <dbReference type="HAMAP-Rule" id="MF_00116"/>
    </source>
</evidence>
<dbReference type="InterPro" id="IPR036157">
    <property type="entry name" value="dUTPase-like_sf"/>
</dbReference>
<dbReference type="PANTHER" id="PTHR11241:SF0">
    <property type="entry name" value="DEOXYURIDINE 5'-TRIPHOSPHATE NUCLEOTIDOHYDROLASE"/>
    <property type="match status" value="1"/>
</dbReference>
<comment type="cofactor">
    <cofactor evidence="5">
        <name>Mg(2+)</name>
        <dbReference type="ChEBI" id="CHEBI:18420"/>
    </cofactor>
</comment>
<keyword evidence="5" id="KW-0479">Metal-binding</keyword>
<dbReference type="Proteomes" id="UP000609802">
    <property type="component" value="Unassembled WGS sequence"/>
</dbReference>
<dbReference type="SUPFAM" id="SSF51283">
    <property type="entry name" value="dUTPase-like"/>
    <property type="match status" value="1"/>
</dbReference>
<dbReference type="RefSeq" id="WP_407648238.1">
    <property type="nucleotide sequence ID" value="NZ_BNCH01000004.1"/>
</dbReference>
<comment type="caution">
    <text evidence="5">Lacks conserved residue(s) required for the propagation of feature annotation.</text>
</comment>
<keyword evidence="2 5" id="KW-0378">Hydrolase</keyword>
<evidence type="ECO:0000256" key="1">
    <source>
        <dbReference type="ARBA" id="ARBA00006581"/>
    </source>
</evidence>
<accession>A0ABQ3J5Y8</accession>
<comment type="similarity">
    <text evidence="1 5">Belongs to the dUTPase family.</text>
</comment>
<feature type="domain" description="dUTPase-like" evidence="6">
    <location>
        <begin position="17"/>
        <end position="152"/>
    </location>
</feature>
<gene>
    <name evidence="5 7" type="primary">dut</name>
    <name evidence="7" type="ORF">GCM10016455_20790</name>
</gene>
<comment type="caution">
    <text evidence="7">The sequence shown here is derived from an EMBL/GenBank/DDBJ whole genome shotgun (WGS) entry which is preliminary data.</text>
</comment>
<evidence type="ECO:0000313" key="7">
    <source>
        <dbReference type="EMBL" id="GHE99809.1"/>
    </source>
</evidence>
<organism evidence="7 8">
    <name type="scientific">Aliiroseovarius zhejiangensis</name>
    <dbReference type="NCBI Taxonomy" id="1632025"/>
    <lineage>
        <taxon>Bacteria</taxon>
        <taxon>Pseudomonadati</taxon>
        <taxon>Pseudomonadota</taxon>
        <taxon>Alphaproteobacteria</taxon>
        <taxon>Rhodobacterales</taxon>
        <taxon>Paracoccaceae</taxon>
        <taxon>Aliiroseovarius</taxon>
    </lineage>
</organism>
<keyword evidence="3 5" id="KW-0546">Nucleotide metabolism</keyword>
<feature type="binding site" evidence="5">
    <location>
        <begin position="73"/>
        <end position="75"/>
    </location>
    <ligand>
        <name>substrate</name>
    </ligand>
</feature>
<name>A0ABQ3J5Y8_9RHOB</name>
<dbReference type="InterPro" id="IPR008181">
    <property type="entry name" value="dUTPase"/>
</dbReference>
<evidence type="ECO:0000313" key="8">
    <source>
        <dbReference type="Proteomes" id="UP000609802"/>
    </source>
</evidence>
<keyword evidence="5" id="KW-0460">Magnesium</keyword>
<feature type="binding site" evidence="5">
    <location>
        <begin position="90"/>
        <end position="92"/>
    </location>
    <ligand>
        <name>substrate</name>
    </ligand>
</feature>
<comment type="catalytic activity">
    <reaction evidence="4 5">
        <text>dUTP + H2O = dUMP + diphosphate + H(+)</text>
        <dbReference type="Rhea" id="RHEA:10248"/>
        <dbReference type="ChEBI" id="CHEBI:15377"/>
        <dbReference type="ChEBI" id="CHEBI:15378"/>
        <dbReference type="ChEBI" id="CHEBI:33019"/>
        <dbReference type="ChEBI" id="CHEBI:61555"/>
        <dbReference type="ChEBI" id="CHEBI:246422"/>
        <dbReference type="EC" id="3.6.1.23"/>
    </reaction>
</comment>
<feature type="binding site" evidence="5">
    <location>
        <position position="86"/>
    </location>
    <ligand>
        <name>substrate</name>
    </ligand>
</feature>
<proteinExistence type="inferred from homology"/>
<protein>
    <recommendedName>
        <fullName evidence="5">Deoxyuridine 5'-triphosphate nucleotidohydrolase</fullName>
        <shortName evidence="5">dUTPase</shortName>
        <ecNumber evidence="5">3.6.1.23</ecNumber>
    </recommendedName>
    <alternativeName>
        <fullName evidence="5">dUTP pyrophosphatase</fullName>
    </alternativeName>
</protein>
<dbReference type="PANTHER" id="PTHR11241">
    <property type="entry name" value="DEOXYURIDINE 5'-TRIPHOSPHATE NUCLEOTIDOHYDROLASE"/>
    <property type="match status" value="1"/>
</dbReference>
<comment type="pathway">
    <text evidence="5">Pyrimidine metabolism; dUMP biosynthesis; dUMP from dCTP (dUTP route): step 2/2.</text>
</comment>
<comment type="function">
    <text evidence="5">This enzyme is involved in nucleotide metabolism: it produces dUMP, the immediate precursor of thymidine nucleotides and it decreases the intracellular concentration of dUTP so that uracil cannot be incorporated into DNA.</text>
</comment>
<dbReference type="NCBIfam" id="NF001862">
    <property type="entry name" value="PRK00601.1"/>
    <property type="match status" value="1"/>
</dbReference>
<dbReference type="InterPro" id="IPR029054">
    <property type="entry name" value="dUTPase-like"/>
</dbReference>
<dbReference type="InterPro" id="IPR033704">
    <property type="entry name" value="dUTPase_trimeric"/>
</dbReference>
<dbReference type="HAMAP" id="MF_00116">
    <property type="entry name" value="dUTPase_bact"/>
    <property type="match status" value="1"/>
</dbReference>
<dbReference type="Gene3D" id="2.70.40.10">
    <property type="match status" value="1"/>
</dbReference>
<dbReference type="EC" id="3.6.1.23" evidence="5"/>
<dbReference type="CDD" id="cd07557">
    <property type="entry name" value="trimeric_dUTPase"/>
    <property type="match status" value="1"/>
</dbReference>
<evidence type="ECO:0000256" key="2">
    <source>
        <dbReference type="ARBA" id="ARBA00022801"/>
    </source>
</evidence>
<evidence type="ECO:0000259" key="6">
    <source>
        <dbReference type="Pfam" id="PF00692"/>
    </source>
</evidence>
<evidence type="ECO:0000256" key="3">
    <source>
        <dbReference type="ARBA" id="ARBA00023080"/>
    </source>
</evidence>
<keyword evidence="8" id="KW-1185">Reference proteome</keyword>
<dbReference type="Pfam" id="PF00692">
    <property type="entry name" value="dUTPase"/>
    <property type="match status" value="1"/>
</dbReference>
<sequence length="154" mass="16049">MPTIHVLREADADPAIALPCYETSGSAGADLRANLPEQDRATGWALAPMERRIVPTGLRVEIPDGFEMQIRPRSGLAAKYGVTLANAPGTIDSDYRGPLGVILINLGDAPFVIGHGDRIAQAVIAPVVQANYALADNLSDTTRGAGGFGSTGRG</sequence>
<dbReference type="EMBL" id="BNCH01000004">
    <property type="protein sequence ID" value="GHE99809.1"/>
    <property type="molecule type" value="Genomic_DNA"/>
</dbReference>
<dbReference type="NCBIfam" id="TIGR00576">
    <property type="entry name" value="dut"/>
    <property type="match status" value="1"/>
</dbReference>